<dbReference type="Pfam" id="PF00005">
    <property type="entry name" value="ABC_tran"/>
    <property type="match status" value="2"/>
</dbReference>
<dbReference type="PANTHER" id="PTHR43790:SF9">
    <property type="entry name" value="GALACTOFURANOSE TRANSPORTER ATP-BINDING PROTEIN YTFR"/>
    <property type="match status" value="1"/>
</dbReference>
<dbReference type="GO" id="GO:0016887">
    <property type="term" value="F:ATP hydrolysis activity"/>
    <property type="evidence" value="ECO:0007669"/>
    <property type="project" value="InterPro"/>
</dbReference>
<dbReference type="RefSeq" id="WP_020220853.1">
    <property type="nucleotide sequence ID" value="NZ_BANO01000014.1"/>
</dbReference>
<keyword evidence="4 7" id="KW-0067">ATP-binding</keyword>
<evidence type="ECO:0000256" key="4">
    <source>
        <dbReference type="ARBA" id="ARBA00022840"/>
    </source>
</evidence>
<dbReference type="PROSITE" id="PS00211">
    <property type="entry name" value="ABC_TRANSPORTER_1"/>
    <property type="match status" value="1"/>
</dbReference>
<comment type="caution">
    <text evidence="7">The sequence shown here is derived from an EMBL/GenBank/DDBJ whole genome shotgun (WGS) entry which is preliminary data.</text>
</comment>
<keyword evidence="2" id="KW-0677">Repeat</keyword>
<evidence type="ECO:0000256" key="5">
    <source>
        <dbReference type="SAM" id="MobiDB-lite"/>
    </source>
</evidence>
<evidence type="ECO:0000313" key="8">
    <source>
        <dbReference type="Proteomes" id="UP000016986"/>
    </source>
</evidence>
<dbReference type="eggNOG" id="arCOG00186">
    <property type="taxonomic scope" value="Archaea"/>
</dbReference>
<dbReference type="CDD" id="cd03216">
    <property type="entry name" value="ABC_Carb_Monos_I"/>
    <property type="match status" value="1"/>
</dbReference>
<protein>
    <submittedName>
        <fullName evidence="7">Ribose ABC transport system, ATP-binding protein RbsA</fullName>
    </submittedName>
</protein>
<keyword evidence="3" id="KW-0547">Nucleotide-binding</keyword>
<proteinExistence type="predicted"/>
<evidence type="ECO:0000256" key="2">
    <source>
        <dbReference type="ARBA" id="ARBA00022737"/>
    </source>
</evidence>
<dbReference type="InterPro" id="IPR003593">
    <property type="entry name" value="AAA+_ATPase"/>
</dbReference>
<dbReference type="CDD" id="cd03215">
    <property type="entry name" value="ABC_Carb_Monos_II"/>
    <property type="match status" value="1"/>
</dbReference>
<dbReference type="OrthoDB" id="18209at2157"/>
<evidence type="ECO:0000313" key="7">
    <source>
        <dbReference type="EMBL" id="GAD53297.1"/>
    </source>
</evidence>
<accession>U2YWY8</accession>
<feature type="domain" description="ABC transporter" evidence="6">
    <location>
        <begin position="23"/>
        <end position="263"/>
    </location>
</feature>
<evidence type="ECO:0000256" key="1">
    <source>
        <dbReference type="ARBA" id="ARBA00022448"/>
    </source>
</evidence>
<organism evidence="7 8">
    <name type="scientific">Halarchaeum acidiphilum MH1-52-1</name>
    <dbReference type="NCBI Taxonomy" id="1261545"/>
    <lineage>
        <taxon>Archaea</taxon>
        <taxon>Methanobacteriati</taxon>
        <taxon>Methanobacteriota</taxon>
        <taxon>Stenosarchaea group</taxon>
        <taxon>Halobacteria</taxon>
        <taxon>Halobacteriales</taxon>
        <taxon>Halobacteriaceae</taxon>
    </lineage>
</organism>
<dbReference type="SMART" id="SM00382">
    <property type="entry name" value="AAA"/>
    <property type="match status" value="2"/>
</dbReference>
<dbReference type="Gene3D" id="3.40.50.300">
    <property type="entry name" value="P-loop containing nucleotide triphosphate hydrolases"/>
    <property type="match status" value="2"/>
</dbReference>
<keyword evidence="8" id="KW-1185">Reference proteome</keyword>
<dbReference type="InterPro" id="IPR027417">
    <property type="entry name" value="P-loop_NTPase"/>
</dbReference>
<dbReference type="InterPro" id="IPR050107">
    <property type="entry name" value="ABC_carbohydrate_import_ATPase"/>
</dbReference>
<dbReference type="Proteomes" id="UP000016986">
    <property type="component" value="Unassembled WGS sequence"/>
</dbReference>
<reference evidence="7 8" key="1">
    <citation type="submission" date="2013-09" db="EMBL/GenBank/DDBJ databases">
        <title>Whole genome sequencing of Halarchaeum acidiphilum strain MH1-52-1.</title>
        <authorList>
            <person name="Shimane Y."/>
            <person name="Minegishi H."/>
            <person name="Nishi S."/>
            <person name="Echigo A."/>
            <person name="Shuto A."/>
            <person name="Konishi M."/>
            <person name="Ito T."/>
            <person name="Ohkuma M."/>
            <person name="Ohta Y."/>
            <person name="Nagano Y."/>
            <person name="Tsubouchi T."/>
            <person name="Mori K."/>
            <person name="Usui K."/>
            <person name="Kamekura M."/>
            <person name="Usami R."/>
            <person name="Takaki Y."/>
            <person name="Hatada Y."/>
        </authorList>
    </citation>
    <scope>NUCLEOTIDE SEQUENCE [LARGE SCALE GENOMIC DNA]</scope>
    <source>
        <strain evidence="7 8">JCM 16109</strain>
    </source>
</reference>
<gene>
    <name evidence="7" type="ORF">MBEHAL_2057</name>
</gene>
<dbReference type="PANTHER" id="PTHR43790">
    <property type="entry name" value="CARBOHYDRATE TRANSPORT ATP-BINDING PROTEIN MG119-RELATED"/>
    <property type="match status" value="1"/>
</dbReference>
<keyword evidence="1" id="KW-0813">Transport</keyword>
<feature type="domain" description="ABC transporter" evidence="6">
    <location>
        <begin position="279"/>
        <end position="531"/>
    </location>
</feature>
<evidence type="ECO:0000259" key="6">
    <source>
        <dbReference type="PROSITE" id="PS50893"/>
    </source>
</evidence>
<dbReference type="EMBL" id="BATA01000058">
    <property type="protein sequence ID" value="GAD53297.1"/>
    <property type="molecule type" value="Genomic_DNA"/>
</dbReference>
<feature type="region of interest" description="Disordered" evidence="5">
    <location>
        <begin position="1"/>
        <end position="21"/>
    </location>
</feature>
<dbReference type="GO" id="GO:0005524">
    <property type="term" value="F:ATP binding"/>
    <property type="evidence" value="ECO:0007669"/>
    <property type="project" value="UniProtKB-KW"/>
</dbReference>
<dbReference type="SUPFAM" id="SSF52540">
    <property type="entry name" value="P-loop containing nucleoside triphosphate hydrolases"/>
    <property type="match status" value="2"/>
</dbReference>
<evidence type="ECO:0000256" key="3">
    <source>
        <dbReference type="ARBA" id="ARBA00022741"/>
    </source>
</evidence>
<dbReference type="InterPro" id="IPR017871">
    <property type="entry name" value="ABC_transporter-like_CS"/>
</dbReference>
<sequence>MSTTHSHDSTETRADAESRDPLLHVEGLTKRFKNVTALDDVTFDIREGEVVGLVGENGAGKSTLLNILSGVHSATEGRVVLDGEEVTFDSPTEAAERGISIVQQEQSIVPNLTGYENLFLGRFGQYTSGPKLNRSELRERGNAVLSALGIDLDLDAPVRSYEFNERQMLEIARAFNSAREAENPILFLDEPTAALEQSGRDVLFDRINDLRDQASFVFVSHELEEVMKISDRIYVLKDGRVVDELPAEKATEEVLQEKMVGRSTSEEYYRTNEQREIAPDAPTVLDVDGLGVDDLVNDVSFDVREGEIFGVVGVEGSGKQALGRALAGAADAEGTIAVRGEMVESGSVPRFVEAGVGYVPKERKSEGVLLYQSLRENVSLPSINTPKLQRRLPVLGSLLPTLDFNREQVLAEESIEDLAIKTPGTEALVHTLSGGNQQKAVIAKWLQRDVDVLVVDNVTRGIDVGAKEEVYRVIRQLADDGVSIVLVGDELPEVIGMSNRIGVMRHGELTTVVPAPAGDKPDEETLIEEMLQS</sequence>
<dbReference type="InterPro" id="IPR003439">
    <property type="entry name" value="ABC_transporter-like_ATP-bd"/>
</dbReference>
<name>U2YWY8_9EURY</name>
<dbReference type="PROSITE" id="PS50893">
    <property type="entry name" value="ABC_TRANSPORTER_2"/>
    <property type="match status" value="2"/>
</dbReference>
<dbReference type="AlphaFoldDB" id="U2YWY8"/>